<gene>
    <name evidence="1" type="ORF">GSOID_T00012934001</name>
</gene>
<reference evidence="1" key="1">
    <citation type="journal article" date="2010" name="Science">
        <title>Plasticity of animal genome architecture unmasked by rapid evolution of a pelagic tunicate.</title>
        <authorList>
            <person name="Denoeud F."/>
            <person name="Henriet S."/>
            <person name="Mungpakdee S."/>
            <person name="Aury J.M."/>
            <person name="Da Silva C."/>
            <person name="Brinkmann H."/>
            <person name="Mikhaleva J."/>
            <person name="Olsen L.C."/>
            <person name="Jubin C."/>
            <person name="Canestro C."/>
            <person name="Bouquet J.M."/>
            <person name="Danks G."/>
            <person name="Poulain J."/>
            <person name="Campsteijn C."/>
            <person name="Adamski M."/>
            <person name="Cross I."/>
            <person name="Yadetie F."/>
            <person name="Muffato M."/>
            <person name="Louis A."/>
            <person name="Butcher S."/>
            <person name="Tsagkogeorga G."/>
            <person name="Konrad A."/>
            <person name="Singh S."/>
            <person name="Jensen M.F."/>
            <person name="Cong E.H."/>
            <person name="Eikeseth-Otteraa H."/>
            <person name="Noel B."/>
            <person name="Anthouard V."/>
            <person name="Porcel B.M."/>
            <person name="Kachouri-Lafond R."/>
            <person name="Nishino A."/>
            <person name="Ugolini M."/>
            <person name="Chourrout P."/>
            <person name="Nishida H."/>
            <person name="Aasland R."/>
            <person name="Huzurbazar S."/>
            <person name="Westhof E."/>
            <person name="Delsuc F."/>
            <person name="Lehrach H."/>
            <person name="Reinhardt R."/>
            <person name="Weissenbach J."/>
            <person name="Roy S.W."/>
            <person name="Artiguenave F."/>
            <person name="Postlethwait J.H."/>
            <person name="Manak J.R."/>
            <person name="Thompson E.M."/>
            <person name="Jaillon O."/>
            <person name="Du Pasquier L."/>
            <person name="Boudinot P."/>
            <person name="Liberles D.A."/>
            <person name="Volff J.N."/>
            <person name="Philippe H."/>
            <person name="Lenhard B."/>
            <person name="Roest Crollius H."/>
            <person name="Wincker P."/>
            <person name="Chourrout D."/>
        </authorList>
    </citation>
    <scope>NUCLEOTIDE SEQUENCE [LARGE SCALE GENOMIC DNA]</scope>
</reference>
<organism evidence="1">
    <name type="scientific">Oikopleura dioica</name>
    <name type="common">Tunicate</name>
    <dbReference type="NCBI Taxonomy" id="34765"/>
    <lineage>
        <taxon>Eukaryota</taxon>
        <taxon>Metazoa</taxon>
        <taxon>Chordata</taxon>
        <taxon>Tunicata</taxon>
        <taxon>Appendicularia</taxon>
        <taxon>Copelata</taxon>
        <taxon>Oikopleuridae</taxon>
        <taxon>Oikopleura</taxon>
    </lineage>
</organism>
<sequence length="15" mass="1690">MNKTCQCSTSQLWGC</sequence>
<evidence type="ECO:0000313" key="2">
    <source>
        <dbReference type="Proteomes" id="UP000001307"/>
    </source>
</evidence>
<proteinExistence type="predicted"/>
<accession>E4XJX6</accession>
<evidence type="ECO:0000313" key="1">
    <source>
        <dbReference type="EMBL" id="CBY24762.1"/>
    </source>
</evidence>
<dbReference type="InParanoid" id="E4XJX6"/>
<name>E4XJX6_OIKDI</name>
<dbReference type="EMBL" id="FN653062">
    <property type="protein sequence ID" value="CBY24762.1"/>
    <property type="molecule type" value="Genomic_DNA"/>
</dbReference>
<dbReference type="Proteomes" id="UP000001307">
    <property type="component" value="Unassembled WGS sequence"/>
</dbReference>
<protein>
    <submittedName>
        <fullName evidence="1">Uncharacterized protein</fullName>
    </submittedName>
</protein>
<keyword evidence="2" id="KW-1185">Reference proteome</keyword>